<dbReference type="Pfam" id="PF01134">
    <property type="entry name" value="GIDA"/>
    <property type="match status" value="1"/>
</dbReference>
<evidence type="ECO:0000256" key="2">
    <source>
        <dbReference type="ARBA" id="ARBA00022630"/>
    </source>
</evidence>
<reference evidence="7 8" key="1">
    <citation type="submission" date="2013-12" db="EMBL/GenBank/DDBJ databases">
        <title>The Genome Sequence of Bartonella quintana JK 73.</title>
        <authorList>
            <consortium name="The Broad Institute Genomics Platform"/>
            <consortium name="The Broad Institute Genome Sequencing Center for Infectious Disease"/>
            <person name="Feldgarden M."/>
            <person name="Kirby J."/>
            <person name="Birtles R."/>
            <person name="Dasch G."/>
            <person name="Hendrix L."/>
            <person name="Koehler J."/>
            <person name="Kosoy M."/>
            <person name="Young S."/>
            <person name="Zeng Q."/>
            <person name="Gargeya S."/>
            <person name="Fitzgerald M."/>
            <person name="Abouelleil A."/>
            <person name="Alvarado L."/>
            <person name="Chapman S.B."/>
            <person name="Gainer-Dewar J."/>
            <person name="Goldberg J."/>
            <person name="Griggs A."/>
            <person name="Gujja S."/>
            <person name="Hansen M."/>
            <person name="Howarth C."/>
            <person name="Imamovic A."/>
            <person name="Ireland A."/>
            <person name="Larimer J."/>
            <person name="McCowan C."/>
            <person name="Murphy C."/>
            <person name="Pearson M."/>
            <person name="Poon T.W."/>
            <person name="Priest M."/>
            <person name="Roberts A."/>
            <person name="Saif S."/>
            <person name="Shea T."/>
            <person name="Sykes S."/>
            <person name="Wortman J."/>
            <person name="Nusbaum C."/>
            <person name="Birren B."/>
        </authorList>
    </citation>
    <scope>NUCLEOTIDE SEQUENCE [LARGE SCALE GENOMIC DNA]</scope>
    <source>
        <strain evidence="7 8">JK 73</strain>
    </source>
</reference>
<evidence type="ECO:0000259" key="6">
    <source>
        <dbReference type="Pfam" id="PF01134"/>
    </source>
</evidence>
<dbReference type="InterPro" id="IPR040131">
    <property type="entry name" value="MnmG_N"/>
</dbReference>
<keyword evidence="2" id="KW-0285">Flavoprotein</keyword>
<name>W3TZS1_BARQI</name>
<evidence type="ECO:0000313" key="7">
    <source>
        <dbReference type="EMBL" id="ETS16089.1"/>
    </source>
</evidence>
<comment type="cofactor">
    <cofactor evidence="1">
        <name>FAD</name>
        <dbReference type="ChEBI" id="CHEBI:57692"/>
    </cofactor>
</comment>
<dbReference type="HOGENOM" id="CLU_1944488_0_0_5"/>
<dbReference type="GO" id="GO:0050660">
    <property type="term" value="F:flavin adenine dinucleotide binding"/>
    <property type="evidence" value="ECO:0007669"/>
    <property type="project" value="InterPro"/>
</dbReference>
<dbReference type="GO" id="GO:0005829">
    <property type="term" value="C:cytosol"/>
    <property type="evidence" value="ECO:0007669"/>
    <property type="project" value="TreeGrafter"/>
</dbReference>
<dbReference type="PANTHER" id="PTHR11806">
    <property type="entry name" value="GLUCOSE INHIBITED DIVISION PROTEIN A"/>
    <property type="match status" value="1"/>
</dbReference>
<evidence type="ECO:0000313" key="8">
    <source>
        <dbReference type="Proteomes" id="UP000018945"/>
    </source>
</evidence>
<dbReference type="Proteomes" id="UP000018945">
    <property type="component" value="Unassembled WGS sequence"/>
</dbReference>
<dbReference type="InterPro" id="IPR036188">
    <property type="entry name" value="FAD/NAD-bd_sf"/>
</dbReference>
<dbReference type="PATRIC" id="fig|1402976.3.peg.1275"/>
<evidence type="ECO:0000256" key="5">
    <source>
        <dbReference type="ARBA" id="ARBA00023027"/>
    </source>
</evidence>
<protein>
    <submittedName>
        <fullName evidence="7">Methylenetetrahydrofolate-tRNA-(Uracil-5-)-methyltransferase TrmFO</fullName>
    </submittedName>
</protein>
<dbReference type="EMBL" id="AZZX01000009">
    <property type="protein sequence ID" value="ETS16089.1"/>
    <property type="molecule type" value="Genomic_DNA"/>
</dbReference>
<dbReference type="PANTHER" id="PTHR11806:SF2">
    <property type="entry name" value="METHYLENETETRAHYDROFOLATE--TRNA-(URACIL-5-)-METHYLTRANSFERASE TRMFO"/>
    <property type="match status" value="1"/>
</dbReference>
<evidence type="ECO:0000256" key="3">
    <source>
        <dbReference type="ARBA" id="ARBA00022694"/>
    </source>
</evidence>
<comment type="caution">
    <text evidence="7">The sequence shown here is derived from an EMBL/GenBank/DDBJ whole genome shotgun (WGS) entry which is preliminary data.</text>
</comment>
<proteinExistence type="predicted"/>
<dbReference type="GO" id="GO:0008168">
    <property type="term" value="F:methyltransferase activity"/>
    <property type="evidence" value="ECO:0007669"/>
    <property type="project" value="UniProtKB-KW"/>
</dbReference>
<dbReference type="InterPro" id="IPR002218">
    <property type="entry name" value="MnmG-rel"/>
</dbReference>
<dbReference type="Gene3D" id="3.50.50.60">
    <property type="entry name" value="FAD/NAD(P)-binding domain"/>
    <property type="match status" value="1"/>
</dbReference>
<sequence length="129" mass="14468">MVGFQTKLKYCEQIRIFRVISDLEKAKFARLDGRFHCNTYLNSPIILDQTLPLKNKDPNYGFAEQITECEGYVESSAIGLLAGHFAAAEYNHNCSSLPRPATALGTLLNHIGGHLIAEENKQKENPFNQ</sequence>
<dbReference type="AlphaFoldDB" id="W3TZS1"/>
<dbReference type="GO" id="GO:0030488">
    <property type="term" value="P:tRNA methylation"/>
    <property type="evidence" value="ECO:0007669"/>
    <property type="project" value="TreeGrafter"/>
</dbReference>
<evidence type="ECO:0000256" key="1">
    <source>
        <dbReference type="ARBA" id="ARBA00001974"/>
    </source>
</evidence>
<accession>W3TZS1</accession>
<keyword evidence="4" id="KW-0274">FAD</keyword>
<keyword evidence="7" id="KW-0489">Methyltransferase</keyword>
<organism evidence="7 8">
    <name type="scientific">Bartonella quintana JK 73</name>
    <dbReference type="NCBI Taxonomy" id="1402976"/>
    <lineage>
        <taxon>Bacteria</taxon>
        <taxon>Pseudomonadati</taxon>
        <taxon>Pseudomonadota</taxon>
        <taxon>Alphaproteobacteria</taxon>
        <taxon>Hyphomicrobiales</taxon>
        <taxon>Bartonellaceae</taxon>
        <taxon>Bartonella</taxon>
    </lineage>
</organism>
<keyword evidence="5" id="KW-0520">NAD</keyword>
<evidence type="ECO:0000256" key="4">
    <source>
        <dbReference type="ARBA" id="ARBA00022827"/>
    </source>
</evidence>
<feature type="domain" description="MnmG N-terminal" evidence="6">
    <location>
        <begin position="1"/>
        <end position="91"/>
    </location>
</feature>
<keyword evidence="3" id="KW-0819">tRNA processing</keyword>
<keyword evidence="7" id="KW-0808">Transferase</keyword>
<gene>
    <name evidence="7" type="ORF">Q649_01051</name>
</gene>
<dbReference type="GO" id="GO:0002098">
    <property type="term" value="P:tRNA wobble uridine modification"/>
    <property type="evidence" value="ECO:0007669"/>
    <property type="project" value="TreeGrafter"/>
</dbReference>